<evidence type="ECO:0000313" key="2">
    <source>
        <dbReference type="Proteomes" id="UP001215598"/>
    </source>
</evidence>
<dbReference type="EMBL" id="JARKIB010000655">
    <property type="protein sequence ID" value="KAJ7695521.1"/>
    <property type="molecule type" value="Genomic_DNA"/>
</dbReference>
<accession>A0AAD7GHW2</accession>
<evidence type="ECO:0000313" key="1">
    <source>
        <dbReference type="EMBL" id="KAJ7695521.1"/>
    </source>
</evidence>
<gene>
    <name evidence="1" type="ORF">B0H16DRAFT_1485302</name>
</gene>
<proteinExistence type="predicted"/>
<dbReference type="Proteomes" id="UP001215598">
    <property type="component" value="Unassembled WGS sequence"/>
</dbReference>
<reference evidence="1" key="1">
    <citation type="submission" date="2023-03" db="EMBL/GenBank/DDBJ databases">
        <title>Massive genome expansion in bonnet fungi (Mycena s.s.) driven by repeated elements and novel gene families across ecological guilds.</title>
        <authorList>
            <consortium name="Lawrence Berkeley National Laboratory"/>
            <person name="Harder C.B."/>
            <person name="Miyauchi S."/>
            <person name="Viragh M."/>
            <person name="Kuo A."/>
            <person name="Thoen E."/>
            <person name="Andreopoulos B."/>
            <person name="Lu D."/>
            <person name="Skrede I."/>
            <person name="Drula E."/>
            <person name="Henrissat B."/>
            <person name="Morin E."/>
            <person name="Kohler A."/>
            <person name="Barry K."/>
            <person name="LaButti K."/>
            <person name="Morin E."/>
            <person name="Salamov A."/>
            <person name="Lipzen A."/>
            <person name="Mereny Z."/>
            <person name="Hegedus B."/>
            <person name="Baldrian P."/>
            <person name="Stursova M."/>
            <person name="Weitz H."/>
            <person name="Taylor A."/>
            <person name="Grigoriev I.V."/>
            <person name="Nagy L.G."/>
            <person name="Martin F."/>
            <person name="Kauserud H."/>
        </authorList>
    </citation>
    <scope>NUCLEOTIDE SEQUENCE</scope>
    <source>
        <strain evidence="1">CBHHK182m</strain>
    </source>
</reference>
<organism evidence="1 2">
    <name type="scientific">Mycena metata</name>
    <dbReference type="NCBI Taxonomy" id="1033252"/>
    <lineage>
        <taxon>Eukaryota</taxon>
        <taxon>Fungi</taxon>
        <taxon>Dikarya</taxon>
        <taxon>Basidiomycota</taxon>
        <taxon>Agaricomycotina</taxon>
        <taxon>Agaricomycetes</taxon>
        <taxon>Agaricomycetidae</taxon>
        <taxon>Agaricales</taxon>
        <taxon>Marasmiineae</taxon>
        <taxon>Mycenaceae</taxon>
        <taxon>Mycena</taxon>
    </lineage>
</organism>
<keyword evidence="2" id="KW-1185">Reference proteome</keyword>
<protein>
    <submittedName>
        <fullName evidence="1">Uncharacterized protein</fullName>
    </submittedName>
</protein>
<sequence>MPVWKPNSRAPTFEDMPPLISVAEADEDDDIPDLISDEDLLKLHISRMTIMSIDACYSYKFTAPPAPKTAGLQRGEEYASMDFLLSSQHTWIQTLSINVPCRHQTKLRAKLNFESELQNSNEKNIHRCFPSNEFAIVRDNEICFLFGQVQPAEGERRCEIRQDKVHALSIDERPGGGCTCMMYDSASEVWILPVVFTVQFLTLTKCGCNRPISHGSRLGTGCADDCQARSTTWWNLMGVPSGDVLFETHDCDSAGLNVIPWGQLQLEVI</sequence>
<dbReference type="AlphaFoldDB" id="A0AAD7GHW2"/>
<name>A0AAD7GHW2_9AGAR</name>
<comment type="caution">
    <text evidence="1">The sequence shown here is derived from an EMBL/GenBank/DDBJ whole genome shotgun (WGS) entry which is preliminary data.</text>
</comment>